<dbReference type="AlphaFoldDB" id="X0YIQ1"/>
<reference evidence="1" key="1">
    <citation type="journal article" date="2014" name="Front. Microbiol.">
        <title>High frequency of phylogenetically diverse reductive dehalogenase-homologous genes in deep subseafloor sedimentary metagenomes.</title>
        <authorList>
            <person name="Kawai M."/>
            <person name="Futagami T."/>
            <person name="Toyoda A."/>
            <person name="Takaki Y."/>
            <person name="Nishi S."/>
            <person name="Hori S."/>
            <person name="Arai W."/>
            <person name="Tsubouchi T."/>
            <person name="Morono Y."/>
            <person name="Uchiyama I."/>
            <person name="Ito T."/>
            <person name="Fujiyama A."/>
            <person name="Inagaki F."/>
            <person name="Takami H."/>
        </authorList>
    </citation>
    <scope>NUCLEOTIDE SEQUENCE</scope>
    <source>
        <strain evidence="1">Expedition CK06-06</strain>
    </source>
</reference>
<gene>
    <name evidence="1" type="ORF">S01H1_74416</name>
</gene>
<organism evidence="1">
    <name type="scientific">marine sediment metagenome</name>
    <dbReference type="NCBI Taxonomy" id="412755"/>
    <lineage>
        <taxon>unclassified sequences</taxon>
        <taxon>metagenomes</taxon>
        <taxon>ecological metagenomes</taxon>
    </lineage>
</organism>
<comment type="caution">
    <text evidence="1">The sequence shown here is derived from an EMBL/GenBank/DDBJ whole genome shotgun (WGS) entry which is preliminary data.</text>
</comment>
<evidence type="ECO:0000313" key="1">
    <source>
        <dbReference type="EMBL" id="GAG36706.1"/>
    </source>
</evidence>
<sequence length="74" mass="8314">MEVKIGAEYWTRLHDDLKAFAKAMGAFHKAHERLTMQALIVETAGSDEELERANRLAENLGADVKFERKDPAGD</sequence>
<protein>
    <submittedName>
        <fullName evidence="1">Uncharacterized protein</fullName>
    </submittedName>
</protein>
<proteinExistence type="predicted"/>
<name>X0YIQ1_9ZZZZ</name>
<dbReference type="EMBL" id="BARS01049784">
    <property type="protein sequence ID" value="GAG36706.1"/>
    <property type="molecule type" value="Genomic_DNA"/>
</dbReference>
<accession>X0YIQ1</accession>